<name>A0A1I2HN04_9GAMM</name>
<reference evidence="10 11" key="1">
    <citation type="submission" date="2016-10" db="EMBL/GenBank/DDBJ databases">
        <authorList>
            <person name="de Groot N.N."/>
        </authorList>
    </citation>
    <scope>NUCLEOTIDE SEQUENCE [LARGE SCALE GENOMIC DNA]</scope>
    <source>
        <strain evidence="10 11">DSM 23609</strain>
    </source>
</reference>
<evidence type="ECO:0000256" key="2">
    <source>
        <dbReference type="ARBA" id="ARBA00022670"/>
    </source>
</evidence>
<dbReference type="STRING" id="1076937.SAMN04488120_10284"/>
<dbReference type="SUPFAM" id="SSF48452">
    <property type="entry name" value="TPR-like"/>
    <property type="match status" value="1"/>
</dbReference>
<feature type="region of interest" description="Disordered" evidence="7">
    <location>
        <begin position="473"/>
        <end position="494"/>
    </location>
</feature>
<evidence type="ECO:0000256" key="6">
    <source>
        <dbReference type="ARBA" id="ARBA00023049"/>
    </source>
</evidence>
<keyword evidence="4" id="KW-0378">Hydrolase</keyword>
<dbReference type="OrthoDB" id="9810445at2"/>
<protein>
    <submittedName>
        <fullName evidence="10">Putative Zn-dependent protease, contains TPR repeats</fullName>
    </submittedName>
</protein>
<comment type="cofactor">
    <cofactor evidence="1">
        <name>Zn(2+)</name>
        <dbReference type="ChEBI" id="CHEBI:29105"/>
    </cofactor>
</comment>
<dbReference type="EMBL" id="FOOC01000002">
    <property type="protein sequence ID" value="SFF31072.1"/>
    <property type="molecule type" value="Genomic_DNA"/>
</dbReference>
<dbReference type="InterPro" id="IPR051156">
    <property type="entry name" value="Mito/Outer_Membr_Metalloprot"/>
</dbReference>
<dbReference type="AlphaFoldDB" id="A0A1I2HN04"/>
<accession>A0A1I2HN04</accession>
<evidence type="ECO:0000256" key="8">
    <source>
        <dbReference type="SAM" id="SignalP"/>
    </source>
</evidence>
<evidence type="ECO:0000313" key="10">
    <source>
        <dbReference type="EMBL" id="SFF31072.1"/>
    </source>
</evidence>
<proteinExistence type="predicted"/>
<keyword evidence="5" id="KW-0862">Zinc</keyword>
<evidence type="ECO:0000256" key="7">
    <source>
        <dbReference type="SAM" id="MobiDB-lite"/>
    </source>
</evidence>
<organism evidence="10 11">
    <name type="scientific">Fontimonas thermophila</name>
    <dbReference type="NCBI Taxonomy" id="1076937"/>
    <lineage>
        <taxon>Bacteria</taxon>
        <taxon>Pseudomonadati</taxon>
        <taxon>Pseudomonadota</taxon>
        <taxon>Gammaproteobacteria</taxon>
        <taxon>Nevskiales</taxon>
        <taxon>Nevskiaceae</taxon>
        <taxon>Fontimonas</taxon>
    </lineage>
</organism>
<evidence type="ECO:0000313" key="11">
    <source>
        <dbReference type="Proteomes" id="UP000199771"/>
    </source>
</evidence>
<dbReference type="GO" id="GO:0016020">
    <property type="term" value="C:membrane"/>
    <property type="evidence" value="ECO:0007669"/>
    <property type="project" value="TreeGrafter"/>
</dbReference>
<dbReference type="Proteomes" id="UP000199771">
    <property type="component" value="Unassembled WGS sequence"/>
</dbReference>
<keyword evidence="8" id="KW-0732">Signal</keyword>
<evidence type="ECO:0000256" key="5">
    <source>
        <dbReference type="ARBA" id="ARBA00022833"/>
    </source>
</evidence>
<evidence type="ECO:0000256" key="3">
    <source>
        <dbReference type="ARBA" id="ARBA00022723"/>
    </source>
</evidence>
<dbReference type="GO" id="GO:0046872">
    <property type="term" value="F:metal ion binding"/>
    <property type="evidence" value="ECO:0007669"/>
    <property type="project" value="UniProtKB-KW"/>
</dbReference>
<dbReference type="PANTHER" id="PTHR22726">
    <property type="entry name" value="METALLOENDOPEPTIDASE OMA1"/>
    <property type="match status" value="1"/>
</dbReference>
<keyword evidence="2 10" id="KW-0645">Protease</keyword>
<evidence type="ECO:0000256" key="1">
    <source>
        <dbReference type="ARBA" id="ARBA00001947"/>
    </source>
</evidence>
<dbReference type="Gene3D" id="1.25.40.10">
    <property type="entry name" value="Tetratricopeptide repeat domain"/>
    <property type="match status" value="1"/>
</dbReference>
<dbReference type="Pfam" id="PF01435">
    <property type="entry name" value="Peptidase_M48"/>
    <property type="match status" value="1"/>
</dbReference>
<dbReference type="CDD" id="cd07333">
    <property type="entry name" value="M48C_bepA_like"/>
    <property type="match status" value="1"/>
</dbReference>
<sequence length="494" mass="53587">MSRLLTAVFAALSLSSAALADPPSALDLPQIGEPADNTLSPMQEKQLGARVVAQLYQGGYILDDPELTDYLATMGWKLAASSATTPPPLTFFVVKDPRINAFALPGGYIGFNAGLLLAADTESEVAGVMGHELAHVTQRHIARTAEDTEVANVATWLSVIAAIIAGSADPDVVIGALSLGQAMSYQRQVSYTRAHEQEADRIGIQTMARAGYDPRGMVSFFQKLEQQSRLYGSGLPEILRTHPLNTNRVAEARARADEIPTVERTDPIEFSLMKARARVLSADRPSLAVDEYGAKLAIGRDTAENRYGLALALAQLGESRRALETLAPLTESHPRQANIQLLAGRLQMQTGARDEGLKTLARMVHLYPRYAPAVLGYAEGLMMAQRPEEARQILLSHEPALGVQLQTYNLLAQAARETGNMAEASYQMATFLFLRGDAGNALAQLDAGLRLHDLDDKQRARLLAKRKEVRDSLPDNWRSPYERGRASAAAITAP</sequence>
<feature type="signal peptide" evidence="8">
    <location>
        <begin position="1"/>
        <end position="20"/>
    </location>
</feature>
<dbReference type="RefSeq" id="WP_091531018.1">
    <property type="nucleotide sequence ID" value="NZ_FOOC01000002.1"/>
</dbReference>
<evidence type="ECO:0000256" key="4">
    <source>
        <dbReference type="ARBA" id="ARBA00022801"/>
    </source>
</evidence>
<keyword evidence="3" id="KW-0479">Metal-binding</keyword>
<feature type="chain" id="PRO_5011521056" evidence="8">
    <location>
        <begin position="21"/>
        <end position="494"/>
    </location>
</feature>
<dbReference type="InterPro" id="IPR001915">
    <property type="entry name" value="Peptidase_M48"/>
</dbReference>
<keyword evidence="6" id="KW-0482">Metalloprotease</keyword>
<dbReference type="InterPro" id="IPR011990">
    <property type="entry name" value="TPR-like_helical_dom_sf"/>
</dbReference>
<feature type="domain" description="Peptidase M48" evidence="9">
    <location>
        <begin position="68"/>
        <end position="255"/>
    </location>
</feature>
<keyword evidence="11" id="KW-1185">Reference proteome</keyword>
<dbReference type="GO" id="GO:0004222">
    <property type="term" value="F:metalloendopeptidase activity"/>
    <property type="evidence" value="ECO:0007669"/>
    <property type="project" value="InterPro"/>
</dbReference>
<gene>
    <name evidence="10" type="ORF">SAMN04488120_10284</name>
</gene>
<evidence type="ECO:0000259" key="9">
    <source>
        <dbReference type="Pfam" id="PF01435"/>
    </source>
</evidence>
<dbReference type="PANTHER" id="PTHR22726:SF1">
    <property type="entry name" value="METALLOENDOPEPTIDASE OMA1, MITOCHONDRIAL"/>
    <property type="match status" value="1"/>
</dbReference>
<dbReference type="GO" id="GO:0051603">
    <property type="term" value="P:proteolysis involved in protein catabolic process"/>
    <property type="evidence" value="ECO:0007669"/>
    <property type="project" value="TreeGrafter"/>
</dbReference>
<dbReference type="Gene3D" id="3.30.2010.10">
    <property type="entry name" value="Metalloproteases ('zincins'), catalytic domain"/>
    <property type="match status" value="1"/>
</dbReference>